<comment type="caution">
    <text evidence="3">The sequence shown here is derived from an EMBL/GenBank/DDBJ whole genome shotgun (WGS) entry which is preliminary data.</text>
</comment>
<dbReference type="InterPro" id="IPR036409">
    <property type="entry name" value="Aldolase_II/adducin_N_sf"/>
</dbReference>
<accession>A0A154VXG6</accession>
<evidence type="ECO:0000313" key="3">
    <source>
        <dbReference type="EMBL" id="KZD05996.1"/>
    </source>
</evidence>
<evidence type="ECO:0000256" key="1">
    <source>
        <dbReference type="ARBA" id="ARBA00037961"/>
    </source>
</evidence>
<dbReference type="AlphaFoldDB" id="A0A154VXG6"/>
<feature type="domain" description="Class II aldolase/adducin N-terminal" evidence="2">
    <location>
        <begin position="12"/>
        <end position="184"/>
    </location>
</feature>
<organism evidence="3 4">
    <name type="scientific">Oceanibaculum pacificum</name>
    <dbReference type="NCBI Taxonomy" id="580166"/>
    <lineage>
        <taxon>Bacteria</taxon>
        <taxon>Pseudomonadati</taxon>
        <taxon>Pseudomonadota</taxon>
        <taxon>Alphaproteobacteria</taxon>
        <taxon>Rhodospirillales</taxon>
        <taxon>Oceanibaculaceae</taxon>
        <taxon>Oceanibaculum</taxon>
    </lineage>
</organism>
<evidence type="ECO:0000313" key="4">
    <source>
        <dbReference type="Proteomes" id="UP000076400"/>
    </source>
</evidence>
<protein>
    <recommendedName>
        <fullName evidence="2">Class II aldolase/adducin N-terminal domain-containing protein</fullName>
    </recommendedName>
</protein>
<dbReference type="Gene3D" id="3.40.225.10">
    <property type="entry name" value="Class II aldolase/adducin N-terminal domain"/>
    <property type="match status" value="1"/>
</dbReference>
<dbReference type="PANTHER" id="PTHR10672:SF3">
    <property type="entry name" value="PROTEIN HU-LI TAI SHAO"/>
    <property type="match status" value="1"/>
</dbReference>
<dbReference type="SMART" id="SM01007">
    <property type="entry name" value="Aldolase_II"/>
    <property type="match status" value="1"/>
</dbReference>
<proteinExistence type="inferred from homology"/>
<dbReference type="SUPFAM" id="SSF53639">
    <property type="entry name" value="AraD/HMP-PK domain-like"/>
    <property type="match status" value="1"/>
</dbReference>
<dbReference type="RefSeq" id="WP_067557786.1">
    <property type="nucleotide sequence ID" value="NZ_LPXN01000126.1"/>
</dbReference>
<dbReference type="InterPro" id="IPR001303">
    <property type="entry name" value="Aldolase_II/adducin_N"/>
</dbReference>
<dbReference type="Proteomes" id="UP000076400">
    <property type="component" value="Unassembled WGS sequence"/>
</dbReference>
<reference evidence="3 4" key="1">
    <citation type="submission" date="2015-12" db="EMBL/GenBank/DDBJ databases">
        <title>Genome sequence of Oceanibaculum pacificum MCCC 1A02656.</title>
        <authorList>
            <person name="Lu L."/>
            <person name="Lai Q."/>
            <person name="Shao Z."/>
            <person name="Qian P."/>
        </authorList>
    </citation>
    <scope>NUCLEOTIDE SEQUENCE [LARGE SCALE GENOMIC DNA]</scope>
    <source>
        <strain evidence="3 4">MCCC 1A02656</strain>
    </source>
</reference>
<evidence type="ECO:0000259" key="2">
    <source>
        <dbReference type="SMART" id="SM01007"/>
    </source>
</evidence>
<keyword evidence="4" id="KW-1185">Reference proteome</keyword>
<dbReference type="PANTHER" id="PTHR10672">
    <property type="entry name" value="ADDUCIN"/>
    <property type="match status" value="1"/>
</dbReference>
<dbReference type="GO" id="GO:0051015">
    <property type="term" value="F:actin filament binding"/>
    <property type="evidence" value="ECO:0007669"/>
    <property type="project" value="TreeGrafter"/>
</dbReference>
<dbReference type="Pfam" id="PF00596">
    <property type="entry name" value="Aldolase_II"/>
    <property type="match status" value="1"/>
</dbReference>
<sequence>MSDATDESTLRRDLMATCRLFGLYRLAHIDDARITVRAAGGVLAKPDDVAFDRMTVEDVLFVPENAADDRADAETLALHRAILAARPEAQAIIEVTGSAAGAVAAGQAGVLPISQFSMQFYNRLGIEELPEPGDNRAPGTRTAAALGQHMGVIRRHRGMLVCGRTVPEAFIFMFYLIRSCQIQVQALTGNPDLVLPSHEVAEHTARQYERDPTPSGKREWPALLRLVGRLAR</sequence>
<dbReference type="GO" id="GO:0005856">
    <property type="term" value="C:cytoskeleton"/>
    <property type="evidence" value="ECO:0007669"/>
    <property type="project" value="TreeGrafter"/>
</dbReference>
<comment type="similarity">
    <text evidence="1">Belongs to the aldolase class II family.</text>
</comment>
<dbReference type="EMBL" id="LPXN01000126">
    <property type="protein sequence ID" value="KZD05996.1"/>
    <property type="molecule type" value="Genomic_DNA"/>
</dbReference>
<gene>
    <name evidence="3" type="ORF">AUP43_11310</name>
</gene>
<name>A0A154VXG6_9PROT</name>
<dbReference type="STRING" id="580166.AUP43_11310"/>
<dbReference type="InterPro" id="IPR051017">
    <property type="entry name" value="Aldolase-II_Adducin_sf"/>
</dbReference>